<accession>A0A8D4VN73</accession>
<proteinExistence type="predicted"/>
<protein>
    <submittedName>
        <fullName evidence="1">Uncharacterized protein</fullName>
    </submittedName>
</protein>
<dbReference type="Proteomes" id="UP000824988">
    <property type="component" value="Chromosome"/>
</dbReference>
<dbReference type="AlphaFoldDB" id="A0A8D4VN73"/>
<organism evidence="1 2">
    <name type="scientific">Methylogaea oryzae</name>
    <dbReference type="NCBI Taxonomy" id="1295382"/>
    <lineage>
        <taxon>Bacteria</taxon>
        <taxon>Pseudomonadati</taxon>
        <taxon>Pseudomonadota</taxon>
        <taxon>Gammaproteobacteria</taxon>
        <taxon>Methylococcales</taxon>
        <taxon>Methylococcaceae</taxon>
        <taxon>Methylogaea</taxon>
    </lineage>
</organism>
<dbReference type="InterPro" id="IPR045680">
    <property type="entry name" value="DUF6200"/>
</dbReference>
<dbReference type="EMBL" id="AP019782">
    <property type="protein sequence ID" value="BBL71303.1"/>
    <property type="molecule type" value="Genomic_DNA"/>
</dbReference>
<evidence type="ECO:0000313" key="2">
    <source>
        <dbReference type="Proteomes" id="UP000824988"/>
    </source>
</evidence>
<dbReference type="Pfam" id="PF19702">
    <property type="entry name" value="DUF6200"/>
    <property type="match status" value="1"/>
</dbReference>
<reference evidence="1" key="1">
    <citation type="submission" date="2019-06" db="EMBL/GenBank/DDBJ databases">
        <title>Complete genome sequence of Methylogaea oryzae strain JCM16910.</title>
        <authorList>
            <person name="Asakawa S."/>
        </authorList>
    </citation>
    <scope>NUCLEOTIDE SEQUENCE</scope>
    <source>
        <strain evidence="1">E10</strain>
    </source>
</reference>
<gene>
    <name evidence="1" type="ORF">MoryE10_19090</name>
</gene>
<keyword evidence="2" id="KW-1185">Reference proteome</keyword>
<dbReference type="KEGG" id="moz:MoryE10_19090"/>
<dbReference type="RefSeq" id="WP_054774851.1">
    <property type="nucleotide sequence ID" value="NZ_AP019782.1"/>
</dbReference>
<name>A0A8D4VN73_9GAMM</name>
<evidence type="ECO:0000313" key="1">
    <source>
        <dbReference type="EMBL" id="BBL71303.1"/>
    </source>
</evidence>
<sequence length="82" mass="8759">MATNSPESAPQAGDATASDLIILDIGKRDADAVKKLRKGKGKLLNKVNNAVEQLRDAGKIEKNAQVVLIVVREKNSGLFDSD</sequence>